<evidence type="ECO:0000259" key="11">
    <source>
        <dbReference type="PROSITE" id="PS50173"/>
    </source>
</evidence>
<comment type="subcellular location">
    <subcellularLocation>
        <location evidence="2">Mitochondrion</location>
    </subcellularLocation>
    <subcellularLocation>
        <location evidence="1">Nucleus</location>
    </subcellularLocation>
</comment>
<feature type="compositionally biased region" description="Low complexity" evidence="10">
    <location>
        <begin position="435"/>
        <end position="451"/>
    </location>
</feature>
<dbReference type="FunFam" id="3.30.1490.100:FF:000009">
    <property type="entry name" value="DNA polymerase eta subunit"/>
    <property type="match status" value="1"/>
</dbReference>
<dbReference type="Gene3D" id="3.30.1490.100">
    <property type="entry name" value="DNA polymerase, Y-family, little finger domain"/>
    <property type="match status" value="1"/>
</dbReference>
<gene>
    <name evidence="12" type="ORF">BN1723_014713</name>
</gene>
<dbReference type="AlphaFoldDB" id="A0A0G4MFZ4"/>
<dbReference type="GO" id="GO:0042276">
    <property type="term" value="P:error-prone translesion synthesis"/>
    <property type="evidence" value="ECO:0007669"/>
    <property type="project" value="TreeGrafter"/>
</dbReference>
<evidence type="ECO:0000256" key="5">
    <source>
        <dbReference type="ARBA" id="ARBA00022763"/>
    </source>
</evidence>
<keyword evidence="4" id="KW-0479">Metal-binding</keyword>
<dbReference type="GO" id="GO:0046872">
    <property type="term" value="F:metal ion binding"/>
    <property type="evidence" value="ECO:0007669"/>
    <property type="project" value="UniProtKB-KW"/>
</dbReference>
<dbReference type="Pfam" id="PF00817">
    <property type="entry name" value="IMS"/>
    <property type="match status" value="1"/>
</dbReference>
<organism evidence="12 13">
    <name type="scientific">Verticillium longisporum</name>
    <name type="common">Verticillium dahliae var. longisporum</name>
    <dbReference type="NCBI Taxonomy" id="100787"/>
    <lineage>
        <taxon>Eukaryota</taxon>
        <taxon>Fungi</taxon>
        <taxon>Dikarya</taxon>
        <taxon>Ascomycota</taxon>
        <taxon>Pezizomycotina</taxon>
        <taxon>Sordariomycetes</taxon>
        <taxon>Hypocreomycetidae</taxon>
        <taxon>Glomerellales</taxon>
        <taxon>Plectosphaerellaceae</taxon>
        <taxon>Verticillium</taxon>
    </lineage>
</organism>
<accession>A0A0G4MFZ4</accession>
<feature type="region of interest" description="Disordered" evidence="10">
    <location>
        <begin position="646"/>
        <end position="678"/>
    </location>
</feature>
<feature type="compositionally biased region" description="Basic residues" evidence="10">
    <location>
        <begin position="540"/>
        <end position="559"/>
    </location>
</feature>
<keyword evidence="5" id="KW-0227">DNA damage</keyword>
<keyword evidence="6" id="KW-0496">Mitochondrion</keyword>
<dbReference type="Gene3D" id="3.30.70.270">
    <property type="match status" value="1"/>
</dbReference>
<dbReference type="GO" id="GO:0006281">
    <property type="term" value="P:DNA repair"/>
    <property type="evidence" value="ECO:0007669"/>
    <property type="project" value="UniProtKB-KW"/>
</dbReference>
<dbReference type="PANTHER" id="PTHR45873:SF1">
    <property type="entry name" value="DNA POLYMERASE ETA"/>
    <property type="match status" value="1"/>
</dbReference>
<dbReference type="GO" id="GO:0003887">
    <property type="term" value="F:DNA-directed DNA polymerase activity"/>
    <property type="evidence" value="ECO:0007669"/>
    <property type="project" value="TreeGrafter"/>
</dbReference>
<evidence type="ECO:0000256" key="9">
    <source>
        <dbReference type="ARBA" id="ARBA00044975"/>
    </source>
</evidence>
<dbReference type="GO" id="GO:0003684">
    <property type="term" value="F:damaged DNA binding"/>
    <property type="evidence" value="ECO:0007669"/>
    <property type="project" value="InterPro"/>
</dbReference>
<dbReference type="GO" id="GO:0005634">
    <property type="term" value="C:nucleus"/>
    <property type="evidence" value="ECO:0007669"/>
    <property type="project" value="UniProtKB-SubCell"/>
</dbReference>
<dbReference type="InterPro" id="IPR052230">
    <property type="entry name" value="DNA_polymerase_eta"/>
</dbReference>
<dbReference type="InterPro" id="IPR043128">
    <property type="entry name" value="Rev_trsase/Diguanyl_cyclase"/>
</dbReference>
<evidence type="ECO:0000256" key="1">
    <source>
        <dbReference type="ARBA" id="ARBA00004123"/>
    </source>
</evidence>
<dbReference type="SUPFAM" id="SSF56672">
    <property type="entry name" value="DNA/RNA polymerases"/>
    <property type="match status" value="1"/>
</dbReference>
<dbReference type="Pfam" id="PF11799">
    <property type="entry name" value="IMS_C"/>
    <property type="match status" value="1"/>
</dbReference>
<dbReference type="FunFam" id="1.10.150.20:FF:000014">
    <property type="entry name" value="Polymerase (DNA directed), eta"/>
    <property type="match status" value="1"/>
</dbReference>
<feature type="region of interest" description="Disordered" evidence="10">
    <location>
        <begin position="317"/>
        <end position="411"/>
    </location>
</feature>
<dbReference type="Proteomes" id="UP000045706">
    <property type="component" value="Unassembled WGS sequence"/>
</dbReference>
<feature type="domain" description="UmuC" evidence="11">
    <location>
        <begin position="72"/>
        <end position="133"/>
    </location>
</feature>
<dbReference type="InterPro" id="IPR017961">
    <property type="entry name" value="DNA_pol_Y-fam_little_finger"/>
</dbReference>
<protein>
    <recommendedName>
        <fullName evidence="9">DNA polymerase eta</fullName>
    </recommendedName>
</protein>
<dbReference type="PROSITE" id="PS50173">
    <property type="entry name" value="UMUC"/>
    <property type="match status" value="1"/>
</dbReference>
<sequence>DLSAHVHSILLERFPELNNPPPYDDPTERLPRPPVVALDWQADALIDLDEDAENQDPDWDDVAILIGSEIIRGVRARIHEVLHYTCSAGIANNKMLSKLGSAHKKPNQQTVIRNRAIQQFLSDFKFTKIRNLGGKLGDTIVNTFNTDTVKDLLPTPLDQMKARLGDETGIWVYNTIRGIDQSEVNSRTQIKSMLSAKSFRPSIHTPDQGNRWLRIFVADIFSRLVEEGVLENKRRPKTINLHHRHGGQMKSRQGPIPQGKPIDEQGLFDLARNLLQQIAAEGKVWPCENLSLSVGGFEDGITGNMGIGYRDSATHNARQHFGPTTETAGGYSDGRDPYDAPRYPGSQAPGYSGNSGPYPSQGGGSAHASVQSSYGSTGGYQYPPQNATYSPQPDPRYPASQTASYGPPDIPYTNVSVNSVNSAMRQQYNDPYGSSQAGQRIPAAAAPGPGQAYGQQAAAAYGGAPGYYPQQQAAASYGSSQAQAPDTIYGRAKILKSPAKLKAKTQTPKANLKETVKSVVKLGKRKLEELAGDDTANAMAKKRKIKSPKSTKQSAKRSFSHASTKVVKAAAKGAATVKKSISTITVNAKSTPVAKKTTSSKVTTVRTSSSGRVIKATKKRDSLLQTTLSPNATIIAARAEGSKIKAADKGSLKTPNKTKRPATPKSLKSAVKSPRKALDLPRVKSQIRLVSPEASSITALVSPSMA</sequence>
<dbReference type="GO" id="GO:0035861">
    <property type="term" value="C:site of double-strand break"/>
    <property type="evidence" value="ECO:0007669"/>
    <property type="project" value="TreeGrafter"/>
</dbReference>
<dbReference type="GO" id="GO:0005739">
    <property type="term" value="C:mitochondrion"/>
    <property type="evidence" value="ECO:0007669"/>
    <property type="project" value="UniProtKB-SubCell"/>
</dbReference>
<evidence type="ECO:0000256" key="2">
    <source>
        <dbReference type="ARBA" id="ARBA00004173"/>
    </source>
</evidence>
<dbReference type="InterPro" id="IPR001126">
    <property type="entry name" value="UmuC"/>
</dbReference>
<evidence type="ECO:0000256" key="10">
    <source>
        <dbReference type="SAM" id="MobiDB-lite"/>
    </source>
</evidence>
<dbReference type="PANTHER" id="PTHR45873">
    <property type="entry name" value="DNA POLYMERASE ETA"/>
    <property type="match status" value="1"/>
</dbReference>
<dbReference type="GO" id="GO:0005657">
    <property type="term" value="C:replication fork"/>
    <property type="evidence" value="ECO:0007669"/>
    <property type="project" value="TreeGrafter"/>
</dbReference>
<keyword evidence="7" id="KW-0234">DNA repair</keyword>
<evidence type="ECO:0000313" key="12">
    <source>
        <dbReference type="EMBL" id="CRK33104.1"/>
    </source>
</evidence>
<proteinExistence type="predicted"/>
<feature type="region of interest" description="Disordered" evidence="10">
    <location>
        <begin position="537"/>
        <end position="562"/>
    </location>
</feature>
<evidence type="ECO:0000256" key="4">
    <source>
        <dbReference type="ARBA" id="ARBA00022723"/>
    </source>
</evidence>
<reference evidence="13" key="1">
    <citation type="submission" date="2015-05" db="EMBL/GenBank/DDBJ databases">
        <authorList>
            <person name="Fogelqvist Johan"/>
        </authorList>
    </citation>
    <scope>NUCLEOTIDE SEQUENCE [LARGE SCALE GENOMIC DNA]</scope>
</reference>
<feature type="non-terminal residue" evidence="12">
    <location>
        <position position="1"/>
    </location>
</feature>
<dbReference type="Pfam" id="PF21704">
    <property type="entry name" value="POLH-Rev1_HhH"/>
    <property type="match status" value="1"/>
</dbReference>
<dbReference type="InterPro" id="IPR036775">
    <property type="entry name" value="DNA_pol_Y-fam_lit_finger_sf"/>
</dbReference>
<dbReference type="EMBL" id="CVQI01025446">
    <property type="protein sequence ID" value="CRK33104.1"/>
    <property type="molecule type" value="Genomic_DNA"/>
</dbReference>
<dbReference type="GO" id="GO:0070987">
    <property type="term" value="P:error-free translesion synthesis"/>
    <property type="evidence" value="ECO:0007669"/>
    <property type="project" value="UniProtKB-ARBA"/>
</dbReference>
<dbReference type="InterPro" id="IPR043502">
    <property type="entry name" value="DNA/RNA_pol_sf"/>
</dbReference>
<dbReference type="Gene3D" id="1.10.150.20">
    <property type="entry name" value="5' to 3' exonuclease, C-terminal subdomain"/>
    <property type="match status" value="1"/>
</dbReference>
<dbReference type="GO" id="GO:0009314">
    <property type="term" value="P:response to radiation"/>
    <property type="evidence" value="ECO:0007669"/>
    <property type="project" value="TreeGrafter"/>
</dbReference>
<keyword evidence="3" id="KW-0808">Transferase</keyword>
<evidence type="ECO:0000313" key="13">
    <source>
        <dbReference type="Proteomes" id="UP000045706"/>
    </source>
</evidence>
<name>A0A0G4MFZ4_VERLO</name>
<evidence type="ECO:0000256" key="8">
    <source>
        <dbReference type="ARBA" id="ARBA00023242"/>
    </source>
</evidence>
<feature type="region of interest" description="Disordered" evidence="10">
    <location>
        <begin position="427"/>
        <end position="451"/>
    </location>
</feature>
<dbReference type="SUPFAM" id="SSF100879">
    <property type="entry name" value="Lesion bypass DNA polymerase (Y-family), little finger domain"/>
    <property type="match status" value="1"/>
</dbReference>
<evidence type="ECO:0000256" key="3">
    <source>
        <dbReference type="ARBA" id="ARBA00022679"/>
    </source>
</evidence>
<evidence type="ECO:0000256" key="6">
    <source>
        <dbReference type="ARBA" id="ARBA00023128"/>
    </source>
</evidence>
<keyword evidence="8" id="KW-0539">Nucleus</keyword>
<evidence type="ECO:0000256" key="7">
    <source>
        <dbReference type="ARBA" id="ARBA00023204"/>
    </source>
</evidence>